<dbReference type="GO" id="GO:0046872">
    <property type="term" value="F:metal ion binding"/>
    <property type="evidence" value="ECO:0007669"/>
    <property type="project" value="UniProtKB-KW"/>
</dbReference>
<dbReference type="InterPro" id="IPR050572">
    <property type="entry name" value="Fe-S_Ferredoxin"/>
</dbReference>
<dbReference type="Pfam" id="PF12838">
    <property type="entry name" value="Fer4_7"/>
    <property type="match status" value="1"/>
</dbReference>
<accession>A0A1N6YE53</accession>
<evidence type="ECO:0000259" key="5">
    <source>
        <dbReference type="PROSITE" id="PS51379"/>
    </source>
</evidence>
<evidence type="ECO:0000313" key="7">
    <source>
        <dbReference type="Proteomes" id="UP000186819"/>
    </source>
</evidence>
<evidence type="ECO:0000256" key="3">
    <source>
        <dbReference type="ARBA" id="ARBA00023004"/>
    </source>
</evidence>
<dbReference type="Proteomes" id="UP000186819">
    <property type="component" value="Unassembled WGS sequence"/>
</dbReference>
<dbReference type="GO" id="GO:0051539">
    <property type="term" value="F:4 iron, 4 sulfur cluster binding"/>
    <property type="evidence" value="ECO:0007669"/>
    <property type="project" value="UniProtKB-KW"/>
</dbReference>
<dbReference type="InterPro" id="IPR017900">
    <property type="entry name" value="4Fe4S_Fe_S_CS"/>
</dbReference>
<keyword evidence="4" id="KW-0411">Iron-sulfur</keyword>
<keyword evidence="1" id="KW-0004">4Fe-4S</keyword>
<sequence>MNQDLRHLARDAAPAGPEDGFRRLHALGLVGLRRAACIAETLPATACTRCEAACPHGCIALGEDAPLLDPAACSGCGLCAAACPTGALAVDGVALPATVPAQGLVLSCERSRAAIDAPLHRVACLGGITVSDWLRLALAAGDAPIRLVDDGACAACGNARAHEAPWRAPLEIARRALSEAGMQAEHLPAAVSPDALPNGNRRDAAVGDLPIESRRRFFAGLSRSLAAAVTPTATGETLPTDVPVARRRRGSIAAQRGEETRLLLEHIARRAGQPHPRSALLPALTASAACRAHGACARACPTGALHLETESDDGHARLQFDAWLCVDCGACARICPSQALAHEGHAWRPFAGAPAVLATIEQSECVRCGALFAAHDEEALCERCRKTENLARAGFALFSRRHGETPAAPEGP</sequence>
<keyword evidence="2" id="KW-0479">Metal-binding</keyword>
<dbReference type="PROSITE" id="PS51379">
    <property type="entry name" value="4FE4S_FER_2"/>
    <property type="match status" value="3"/>
</dbReference>
<evidence type="ECO:0000256" key="4">
    <source>
        <dbReference type="ARBA" id="ARBA00023014"/>
    </source>
</evidence>
<proteinExistence type="predicted"/>
<dbReference type="PANTHER" id="PTHR43687">
    <property type="entry name" value="ADENYLYLSULFATE REDUCTASE, BETA SUBUNIT"/>
    <property type="match status" value="1"/>
</dbReference>
<name>A0A1N6YE53_9RHOO</name>
<dbReference type="InterPro" id="IPR017896">
    <property type="entry name" value="4Fe4S_Fe-S-bd"/>
</dbReference>
<dbReference type="PROSITE" id="PS00198">
    <property type="entry name" value="4FE4S_FER_1"/>
    <property type="match status" value="2"/>
</dbReference>
<dbReference type="EMBL" id="FTMD01000010">
    <property type="protein sequence ID" value="SIR12786.1"/>
    <property type="molecule type" value="Genomic_DNA"/>
</dbReference>
<feature type="domain" description="4Fe-4S ferredoxin-type" evidence="5">
    <location>
        <begin position="64"/>
        <end position="93"/>
    </location>
</feature>
<dbReference type="SUPFAM" id="SSF54862">
    <property type="entry name" value="4Fe-4S ferredoxins"/>
    <property type="match status" value="1"/>
</dbReference>
<feature type="domain" description="4Fe-4S ferredoxin-type" evidence="5">
    <location>
        <begin position="316"/>
        <end position="345"/>
    </location>
</feature>
<dbReference type="Pfam" id="PF00037">
    <property type="entry name" value="Fer4"/>
    <property type="match status" value="1"/>
</dbReference>
<keyword evidence="3" id="KW-0408">Iron</keyword>
<dbReference type="Gene3D" id="3.30.70.20">
    <property type="match status" value="2"/>
</dbReference>
<dbReference type="RefSeq" id="WP_076602991.1">
    <property type="nucleotide sequence ID" value="NZ_FTMD01000010.1"/>
</dbReference>
<evidence type="ECO:0000313" key="6">
    <source>
        <dbReference type="EMBL" id="SIR12786.1"/>
    </source>
</evidence>
<dbReference type="STRING" id="34027.SAMN05421829_11043"/>
<gene>
    <name evidence="6" type="ORF">SAMN05421829_11043</name>
</gene>
<evidence type="ECO:0000256" key="2">
    <source>
        <dbReference type="ARBA" id="ARBA00022723"/>
    </source>
</evidence>
<dbReference type="OrthoDB" id="9781785at2"/>
<keyword evidence="7" id="KW-1185">Reference proteome</keyword>
<evidence type="ECO:0000256" key="1">
    <source>
        <dbReference type="ARBA" id="ARBA00022485"/>
    </source>
</evidence>
<reference evidence="7" key="1">
    <citation type="submission" date="2017-01" db="EMBL/GenBank/DDBJ databases">
        <authorList>
            <person name="Varghese N."/>
            <person name="Submissions S."/>
        </authorList>
    </citation>
    <scope>NUCLEOTIDE SEQUENCE [LARGE SCALE GENOMIC DNA]</scope>
    <source>
        <strain evidence="7">ATCC 51758</strain>
    </source>
</reference>
<dbReference type="AlphaFoldDB" id="A0A1N6YE53"/>
<protein>
    <submittedName>
        <fullName evidence="6">4Fe-4S binding domain-containing protein</fullName>
    </submittedName>
</protein>
<feature type="domain" description="4Fe-4S ferredoxin-type" evidence="5">
    <location>
        <begin position="280"/>
        <end position="310"/>
    </location>
</feature>
<dbReference type="PANTHER" id="PTHR43687:SF1">
    <property type="entry name" value="FERREDOXIN III"/>
    <property type="match status" value="1"/>
</dbReference>
<organism evidence="6 7">
    <name type="scientific">Aromatoleum tolulyticum</name>
    <dbReference type="NCBI Taxonomy" id="34027"/>
    <lineage>
        <taxon>Bacteria</taxon>
        <taxon>Pseudomonadati</taxon>
        <taxon>Pseudomonadota</taxon>
        <taxon>Betaproteobacteria</taxon>
        <taxon>Rhodocyclales</taxon>
        <taxon>Rhodocyclaceae</taxon>
        <taxon>Aromatoleum</taxon>
    </lineage>
</organism>